<dbReference type="InterPro" id="IPR036945">
    <property type="entry name" value="DAGK_sf"/>
</dbReference>
<sequence length="127" mass="14537">MKPQKFSITARLQSFKYAFDGFKEFIKTEHNARLHLFFTLLVILSGFYFGLNKTEWIIIVFAIAIVFITEILNTSIEKIADFICTTENSKIKKIKDLAALAVLISALMAIVIGLIIFLPKILQQFNF</sequence>
<dbReference type="InterPro" id="IPR033717">
    <property type="entry name" value="UDPK"/>
</dbReference>
<evidence type="ECO:0000256" key="8">
    <source>
        <dbReference type="ARBA" id="ARBA00022777"/>
    </source>
</evidence>
<keyword evidence="12 15" id="KW-0472">Membrane</keyword>
<evidence type="ECO:0000256" key="7">
    <source>
        <dbReference type="ARBA" id="ARBA00022741"/>
    </source>
</evidence>
<keyword evidence="11" id="KW-0443">Lipid metabolism</keyword>
<keyword evidence="5 16" id="KW-0808">Transferase</keyword>
<evidence type="ECO:0000256" key="2">
    <source>
        <dbReference type="ARBA" id="ARBA00005967"/>
    </source>
</evidence>
<evidence type="ECO:0000256" key="1">
    <source>
        <dbReference type="ARBA" id="ARBA00004651"/>
    </source>
</evidence>
<comment type="similarity">
    <text evidence="2">Belongs to the bacterial diacylglycerol kinase family.</text>
</comment>
<keyword evidence="13" id="KW-0594">Phospholipid biosynthesis</keyword>
<evidence type="ECO:0000313" key="17">
    <source>
        <dbReference type="Proteomes" id="UP001597546"/>
    </source>
</evidence>
<gene>
    <name evidence="16" type="ORF">ACFSSE_14110</name>
</gene>
<feature type="transmembrane region" description="Helical" evidence="15">
    <location>
        <begin position="32"/>
        <end position="50"/>
    </location>
</feature>
<keyword evidence="4" id="KW-0444">Lipid biosynthesis</keyword>
<comment type="subcellular location">
    <subcellularLocation>
        <location evidence="1">Cell membrane</location>
        <topology evidence="1">Multi-pass membrane protein</topology>
    </subcellularLocation>
</comment>
<keyword evidence="3" id="KW-1003">Cell membrane</keyword>
<accession>A0ABW5TVT6</accession>
<dbReference type="RefSeq" id="WP_379046815.1">
    <property type="nucleotide sequence ID" value="NZ_JBHSKW010000063.1"/>
</dbReference>
<evidence type="ECO:0000256" key="10">
    <source>
        <dbReference type="ARBA" id="ARBA00022989"/>
    </source>
</evidence>
<keyword evidence="17" id="KW-1185">Reference proteome</keyword>
<dbReference type="InterPro" id="IPR000829">
    <property type="entry name" value="DAGK"/>
</dbReference>
<evidence type="ECO:0000256" key="12">
    <source>
        <dbReference type="ARBA" id="ARBA00023136"/>
    </source>
</evidence>
<evidence type="ECO:0000256" key="15">
    <source>
        <dbReference type="SAM" id="Phobius"/>
    </source>
</evidence>
<dbReference type="Proteomes" id="UP001597546">
    <property type="component" value="Unassembled WGS sequence"/>
</dbReference>
<name>A0ABW5TVT6_9SPHI</name>
<organism evidence="16 17">
    <name type="scientific">Pedobacter alpinus</name>
    <dbReference type="NCBI Taxonomy" id="1590643"/>
    <lineage>
        <taxon>Bacteria</taxon>
        <taxon>Pseudomonadati</taxon>
        <taxon>Bacteroidota</taxon>
        <taxon>Sphingobacteriia</taxon>
        <taxon>Sphingobacteriales</taxon>
        <taxon>Sphingobacteriaceae</taxon>
        <taxon>Pedobacter</taxon>
    </lineage>
</organism>
<keyword evidence="7" id="KW-0547">Nucleotide-binding</keyword>
<keyword evidence="14" id="KW-1208">Phospholipid metabolism</keyword>
<evidence type="ECO:0000256" key="13">
    <source>
        <dbReference type="ARBA" id="ARBA00023209"/>
    </source>
</evidence>
<evidence type="ECO:0000256" key="5">
    <source>
        <dbReference type="ARBA" id="ARBA00022679"/>
    </source>
</evidence>
<dbReference type="Pfam" id="PF01219">
    <property type="entry name" value="DAGK_prokar"/>
    <property type="match status" value="1"/>
</dbReference>
<proteinExistence type="inferred from homology"/>
<evidence type="ECO:0000256" key="4">
    <source>
        <dbReference type="ARBA" id="ARBA00022516"/>
    </source>
</evidence>
<dbReference type="EC" id="2.7.1.-" evidence="16"/>
<keyword evidence="9" id="KW-0067">ATP-binding</keyword>
<comment type="caution">
    <text evidence="16">The sequence shown here is derived from an EMBL/GenBank/DDBJ whole genome shotgun (WGS) entry which is preliminary data.</text>
</comment>
<protein>
    <submittedName>
        <fullName evidence="16">Diacylglycerol kinase family protein</fullName>
        <ecNumber evidence="16">2.7.1.-</ecNumber>
    </submittedName>
</protein>
<evidence type="ECO:0000256" key="14">
    <source>
        <dbReference type="ARBA" id="ARBA00023264"/>
    </source>
</evidence>
<keyword evidence="10 15" id="KW-1133">Transmembrane helix</keyword>
<feature type="transmembrane region" description="Helical" evidence="15">
    <location>
        <begin position="97"/>
        <end position="118"/>
    </location>
</feature>
<dbReference type="CDD" id="cd14265">
    <property type="entry name" value="UDPK_IM_like"/>
    <property type="match status" value="1"/>
</dbReference>
<keyword evidence="6 15" id="KW-0812">Transmembrane</keyword>
<dbReference type="Gene3D" id="1.10.287.3610">
    <property type="match status" value="1"/>
</dbReference>
<feature type="transmembrane region" description="Helical" evidence="15">
    <location>
        <begin position="56"/>
        <end position="76"/>
    </location>
</feature>
<reference evidence="17" key="1">
    <citation type="journal article" date="2019" name="Int. J. Syst. Evol. Microbiol.">
        <title>The Global Catalogue of Microorganisms (GCM) 10K type strain sequencing project: providing services to taxonomists for standard genome sequencing and annotation.</title>
        <authorList>
            <consortium name="The Broad Institute Genomics Platform"/>
            <consortium name="The Broad Institute Genome Sequencing Center for Infectious Disease"/>
            <person name="Wu L."/>
            <person name="Ma J."/>
        </authorList>
    </citation>
    <scope>NUCLEOTIDE SEQUENCE [LARGE SCALE GENOMIC DNA]</scope>
    <source>
        <strain evidence="17">KCTC 42456</strain>
    </source>
</reference>
<evidence type="ECO:0000256" key="6">
    <source>
        <dbReference type="ARBA" id="ARBA00022692"/>
    </source>
</evidence>
<keyword evidence="8 16" id="KW-0418">Kinase</keyword>
<evidence type="ECO:0000256" key="3">
    <source>
        <dbReference type="ARBA" id="ARBA00022475"/>
    </source>
</evidence>
<evidence type="ECO:0000313" key="16">
    <source>
        <dbReference type="EMBL" id="MFD2732840.1"/>
    </source>
</evidence>
<dbReference type="PANTHER" id="PTHR34299:SF1">
    <property type="entry name" value="DIACYLGLYCEROL KINASE"/>
    <property type="match status" value="1"/>
</dbReference>
<dbReference type="GO" id="GO:0016301">
    <property type="term" value="F:kinase activity"/>
    <property type="evidence" value="ECO:0007669"/>
    <property type="project" value="UniProtKB-KW"/>
</dbReference>
<dbReference type="PANTHER" id="PTHR34299">
    <property type="entry name" value="DIACYLGLYCEROL KINASE"/>
    <property type="match status" value="1"/>
</dbReference>
<evidence type="ECO:0000256" key="9">
    <source>
        <dbReference type="ARBA" id="ARBA00022840"/>
    </source>
</evidence>
<evidence type="ECO:0000256" key="11">
    <source>
        <dbReference type="ARBA" id="ARBA00023098"/>
    </source>
</evidence>
<dbReference type="EMBL" id="JBHULV010000047">
    <property type="protein sequence ID" value="MFD2732840.1"/>
    <property type="molecule type" value="Genomic_DNA"/>
</dbReference>